<evidence type="ECO:0000313" key="2">
    <source>
        <dbReference type="EMBL" id="KUI60118.1"/>
    </source>
</evidence>
<dbReference type="InterPro" id="IPR029039">
    <property type="entry name" value="Flavoprotein-like_sf"/>
</dbReference>
<dbReference type="Gene3D" id="3.40.50.360">
    <property type="match status" value="1"/>
</dbReference>
<dbReference type="InterPro" id="IPR005025">
    <property type="entry name" value="FMN_Rdtase-like_dom"/>
</dbReference>
<name>A0A194V8B1_CYTMA</name>
<dbReference type="STRING" id="694573.A0A194V8B1"/>
<dbReference type="AlphaFoldDB" id="A0A194V8B1"/>
<dbReference type="GO" id="GO:0010181">
    <property type="term" value="F:FMN binding"/>
    <property type="evidence" value="ECO:0007669"/>
    <property type="project" value="TreeGrafter"/>
</dbReference>
<dbReference type="SUPFAM" id="SSF52218">
    <property type="entry name" value="Flavoproteins"/>
    <property type="match status" value="1"/>
</dbReference>
<dbReference type="Proteomes" id="UP000078576">
    <property type="component" value="Unassembled WGS sequence"/>
</dbReference>
<proteinExistence type="predicted"/>
<accession>A0A194V8B1</accession>
<dbReference type="GO" id="GO:0005829">
    <property type="term" value="C:cytosol"/>
    <property type="evidence" value="ECO:0007669"/>
    <property type="project" value="TreeGrafter"/>
</dbReference>
<reference evidence="3" key="1">
    <citation type="submission" date="2014-12" db="EMBL/GenBank/DDBJ databases">
        <title>Genome Sequence of Valsa Canker Pathogens Uncovers a Specific Adaption of Colonization on Woody Bark.</title>
        <authorList>
            <person name="Yin Z."/>
            <person name="Liu H."/>
            <person name="Gao X."/>
            <person name="Li Z."/>
            <person name="Song N."/>
            <person name="Ke X."/>
            <person name="Dai Q."/>
            <person name="Wu Y."/>
            <person name="Sun Y."/>
            <person name="Xu J.-R."/>
            <person name="Kang Z.K."/>
            <person name="Wang L."/>
            <person name="Huang L."/>
        </authorList>
    </citation>
    <scope>NUCLEOTIDE SEQUENCE [LARGE SCALE GENOMIC DNA]</scope>
    <source>
        <strain evidence="3">SXYL134</strain>
    </source>
</reference>
<sequence>MADRTLKVGIIIGSTRVVRVGPQVAKFLLDTFKTAGPDASAPSPDLELQSRTQIDLIDLKDYNLPIFDEPVIPNRVFKPEGYANEHTRVWSRKIASYDAFVFLSAQRNWGIPAELKNSIDYLFNEWKGKPAMIVSFGGHGGEQAADQIKTVLGAIGMRVVPRIVSMAFPSRDVLTKAFAGEDLGLDATNDEGPWAEHRATLRDVFWDDTIAKTLVPTLGLTAEGLGTWKEEK</sequence>
<protein>
    <submittedName>
        <fullName evidence="2">NAD(P)H-dependent FMN reductase LOT6</fullName>
    </submittedName>
</protein>
<dbReference type="PANTHER" id="PTHR30543">
    <property type="entry name" value="CHROMATE REDUCTASE"/>
    <property type="match status" value="1"/>
</dbReference>
<keyword evidence="3" id="KW-1185">Reference proteome</keyword>
<dbReference type="PANTHER" id="PTHR30543:SF21">
    <property type="entry name" value="NAD(P)H-DEPENDENT FMN REDUCTASE LOT6"/>
    <property type="match status" value="1"/>
</dbReference>
<gene>
    <name evidence="2" type="ORF">VP1G_07327</name>
</gene>
<dbReference type="GO" id="GO:0016491">
    <property type="term" value="F:oxidoreductase activity"/>
    <property type="evidence" value="ECO:0007669"/>
    <property type="project" value="InterPro"/>
</dbReference>
<dbReference type="Pfam" id="PF03358">
    <property type="entry name" value="FMN_red"/>
    <property type="match status" value="1"/>
</dbReference>
<dbReference type="EMBL" id="KN714743">
    <property type="protein sequence ID" value="KUI60118.1"/>
    <property type="molecule type" value="Genomic_DNA"/>
</dbReference>
<dbReference type="OrthoDB" id="68575at2759"/>
<evidence type="ECO:0000259" key="1">
    <source>
        <dbReference type="Pfam" id="PF03358"/>
    </source>
</evidence>
<dbReference type="InterPro" id="IPR050712">
    <property type="entry name" value="NAD(P)H-dep_reductase"/>
</dbReference>
<evidence type="ECO:0000313" key="3">
    <source>
        <dbReference type="Proteomes" id="UP000078576"/>
    </source>
</evidence>
<organism evidence="2 3">
    <name type="scientific">Cytospora mali</name>
    <name type="common">Apple Valsa canker fungus</name>
    <name type="synonym">Valsa mali</name>
    <dbReference type="NCBI Taxonomy" id="578113"/>
    <lineage>
        <taxon>Eukaryota</taxon>
        <taxon>Fungi</taxon>
        <taxon>Dikarya</taxon>
        <taxon>Ascomycota</taxon>
        <taxon>Pezizomycotina</taxon>
        <taxon>Sordariomycetes</taxon>
        <taxon>Sordariomycetidae</taxon>
        <taxon>Diaporthales</taxon>
        <taxon>Cytosporaceae</taxon>
        <taxon>Cytospora</taxon>
    </lineage>
</organism>
<feature type="domain" description="NADPH-dependent FMN reductase-like" evidence="1">
    <location>
        <begin position="7"/>
        <end position="166"/>
    </location>
</feature>